<dbReference type="InterPro" id="IPR011989">
    <property type="entry name" value="ARM-like"/>
</dbReference>
<dbReference type="AlphaFoldDB" id="A0A8H5G9G5"/>
<reference evidence="1 2" key="1">
    <citation type="journal article" date="2020" name="ISME J.">
        <title>Uncovering the hidden diversity of litter-decomposition mechanisms in mushroom-forming fungi.</title>
        <authorList>
            <person name="Floudas D."/>
            <person name="Bentzer J."/>
            <person name="Ahren D."/>
            <person name="Johansson T."/>
            <person name="Persson P."/>
            <person name="Tunlid A."/>
        </authorList>
    </citation>
    <scope>NUCLEOTIDE SEQUENCE [LARGE SCALE GENOMIC DNA]</scope>
    <source>
        <strain evidence="1 2">CBS 146.42</strain>
    </source>
</reference>
<dbReference type="Gene3D" id="1.25.10.10">
    <property type="entry name" value="Leucine-rich Repeat Variant"/>
    <property type="match status" value="1"/>
</dbReference>
<dbReference type="PANTHER" id="PTHR21663">
    <property type="entry name" value="HYPOTHETICAL HEAT DOMAIN-CONTAINING"/>
    <property type="match status" value="1"/>
</dbReference>
<dbReference type="Proteomes" id="UP000559027">
    <property type="component" value="Unassembled WGS sequence"/>
</dbReference>
<dbReference type="GO" id="GO:0005829">
    <property type="term" value="C:cytosol"/>
    <property type="evidence" value="ECO:0007669"/>
    <property type="project" value="GOC"/>
</dbReference>
<dbReference type="GO" id="GO:0042147">
    <property type="term" value="P:retrograde transport, endosome to Golgi"/>
    <property type="evidence" value="ECO:0007669"/>
    <property type="project" value="TreeGrafter"/>
</dbReference>
<name>A0A8H5G9G5_9AGAR</name>
<evidence type="ECO:0000313" key="2">
    <source>
        <dbReference type="Proteomes" id="UP000559027"/>
    </source>
</evidence>
<dbReference type="PANTHER" id="PTHR21663:SF0">
    <property type="entry name" value="HEAT REPEAT-CONTAINING PROTEIN 5B"/>
    <property type="match status" value="1"/>
</dbReference>
<organism evidence="1 2">
    <name type="scientific">Leucocoprinus leucothites</name>
    <dbReference type="NCBI Taxonomy" id="201217"/>
    <lineage>
        <taxon>Eukaryota</taxon>
        <taxon>Fungi</taxon>
        <taxon>Dikarya</taxon>
        <taxon>Basidiomycota</taxon>
        <taxon>Agaricomycotina</taxon>
        <taxon>Agaricomycetes</taxon>
        <taxon>Agaricomycetidae</taxon>
        <taxon>Agaricales</taxon>
        <taxon>Agaricineae</taxon>
        <taxon>Agaricaceae</taxon>
        <taxon>Leucocoprinus</taxon>
    </lineage>
</organism>
<protein>
    <submittedName>
        <fullName evidence="1">Uncharacterized protein</fullName>
    </submittedName>
</protein>
<gene>
    <name evidence="1" type="ORF">D9756_004485</name>
</gene>
<sequence>MGSSREMSKIQQSYNNINFHQVSNTNKNSPFESMDLYSVGMYTNLTISVFAGPEAYGDAGSAVQAAIASSAGTFTSVRVTTDGYGYGVMSNEVVDFGGIGAGVNGDVEAGGVARRRDYLNRDDVEVSIDTLLQKPILDACEHDPLSLYQAEFALNEYQLLESPPPAASVTDTAIELFVQLLPSQDLLSTVEFIQQVSEFVRSSKFDKNLGHKSAVFVNATIALVLVPCYATVAQSRQVKETFRSSQVTTSLSAFLSDASINGDLVLQSAGSKCIGRLASLSGTNFLASQIKDLIDQVVSNRNPYSRAGCALAFGVIYTHVGLAAGPLLGTTVQVLKSLSINSHPIAHFCALNALPRVIDAASLSYVQFVPGTLGMLLKIYLMDSHEREGGLNVSNTNLGGEQPAYPVVCQIIDAVINVLGPDVRESSRMRELVLGLVWEFMEEKEMGFTAPTAYVMEIRLEGLVVSRDTIEELSPNVSAMLRISTLSAMCATPSFWLETKLLRKGYSTLPFHTFVTLDCVIA</sequence>
<dbReference type="GO" id="GO:0016020">
    <property type="term" value="C:membrane"/>
    <property type="evidence" value="ECO:0007669"/>
    <property type="project" value="TreeGrafter"/>
</dbReference>
<dbReference type="EMBL" id="JAACJO010000003">
    <property type="protein sequence ID" value="KAF5360701.1"/>
    <property type="molecule type" value="Genomic_DNA"/>
</dbReference>
<dbReference type="GO" id="GO:0008104">
    <property type="term" value="P:intracellular protein localization"/>
    <property type="evidence" value="ECO:0007669"/>
    <property type="project" value="TreeGrafter"/>
</dbReference>
<dbReference type="GO" id="GO:0030139">
    <property type="term" value="C:endocytic vesicle"/>
    <property type="evidence" value="ECO:0007669"/>
    <property type="project" value="TreeGrafter"/>
</dbReference>
<proteinExistence type="predicted"/>
<dbReference type="SUPFAM" id="SSF48371">
    <property type="entry name" value="ARM repeat"/>
    <property type="match status" value="1"/>
</dbReference>
<dbReference type="OrthoDB" id="192608at2759"/>
<dbReference type="GO" id="GO:0005794">
    <property type="term" value="C:Golgi apparatus"/>
    <property type="evidence" value="ECO:0007669"/>
    <property type="project" value="TreeGrafter"/>
</dbReference>
<keyword evidence="2" id="KW-1185">Reference proteome</keyword>
<dbReference type="InterPro" id="IPR016024">
    <property type="entry name" value="ARM-type_fold"/>
</dbReference>
<dbReference type="InterPro" id="IPR040108">
    <property type="entry name" value="Laa1/Sip1/HEATR5"/>
</dbReference>
<accession>A0A8H5G9G5</accession>
<evidence type="ECO:0000313" key="1">
    <source>
        <dbReference type="EMBL" id="KAF5360701.1"/>
    </source>
</evidence>
<dbReference type="GO" id="GO:0006897">
    <property type="term" value="P:endocytosis"/>
    <property type="evidence" value="ECO:0007669"/>
    <property type="project" value="TreeGrafter"/>
</dbReference>
<comment type="caution">
    <text evidence="1">The sequence shown here is derived from an EMBL/GenBank/DDBJ whole genome shotgun (WGS) entry which is preliminary data.</text>
</comment>